<evidence type="ECO:0000313" key="1">
    <source>
        <dbReference type="EMBL" id="BDU50744.1"/>
    </source>
</evidence>
<dbReference type="AlphaFoldDB" id="A0AAU9DIZ8"/>
<dbReference type="KEGG" id="haby:HLVA_13130"/>
<evidence type="ECO:0000313" key="2">
    <source>
        <dbReference type="Proteomes" id="UP001321582"/>
    </source>
</evidence>
<dbReference type="Gene3D" id="3.40.630.30">
    <property type="match status" value="1"/>
</dbReference>
<protein>
    <submittedName>
        <fullName evidence="1">Uncharacterized protein</fullName>
    </submittedName>
</protein>
<gene>
    <name evidence="1" type="ORF">HLVA_13130</name>
</gene>
<proteinExistence type="predicted"/>
<reference evidence="1 2" key="1">
    <citation type="submission" date="2022-11" db="EMBL/GenBank/DDBJ databases">
        <title>Haliovirga abyssi gen. nov., sp. nov., a mesophilic fermentative bacterium isolated from the Iheya North hydrothermal field and the proposal of Haliovirgaceae fam. nov.</title>
        <authorList>
            <person name="Miyazaki U."/>
            <person name="Tame A."/>
            <person name="Miyazaki J."/>
            <person name="Takai K."/>
            <person name="Sawayama S."/>
            <person name="Kitajima M."/>
            <person name="Okamoto A."/>
            <person name="Nakagawa S."/>
        </authorList>
    </citation>
    <scope>NUCLEOTIDE SEQUENCE [LARGE SCALE GENOMIC DNA]</scope>
    <source>
        <strain evidence="1 2">IC12</strain>
    </source>
</reference>
<keyword evidence="2" id="KW-1185">Reference proteome</keyword>
<dbReference type="RefSeq" id="WP_307903601.1">
    <property type="nucleotide sequence ID" value="NZ_AP027059.1"/>
</dbReference>
<sequence length="232" mass="27383">MRYKILSLKKLLENFYIDEISKAKNIESKDINYINSEEIYINKNKISKDSKKECFHLAENRVEKYLSTFSCHRNKDVENFLHINSIRMQKENISRTYLIIDEENGNIIAYFALSIKPIIIREEHKISANKKNKMKINVSNGYDDEVFYSFLIGQIGRDDKYNRKIIRLEEIIDYILDIIDEVKSLIGGKIILIEVLEDENSEKLIKRYEEVGFTSIGIINDLTQLMTFSKNY</sequence>
<organism evidence="1 2">
    <name type="scientific">Haliovirga abyssi</name>
    <dbReference type="NCBI Taxonomy" id="2996794"/>
    <lineage>
        <taxon>Bacteria</taxon>
        <taxon>Fusobacteriati</taxon>
        <taxon>Fusobacteriota</taxon>
        <taxon>Fusobacteriia</taxon>
        <taxon>Fusobacteriales</taxon>
        <taxon>Haliovirgaceae</taxon>
        <taxon>Haliovirga</taxon>
    </lineage>
</organism>
<accession>A0AAU9DIZ8</accession>
<name>A0AAU9DIZ8_9FUSO</name>
<dbReference type="EMBL" id="AP027059">
    <property type="protein sequence ID" value="BDU50744.1"/>
    <property type="molecule type" value="Genomic_DNA"/>
</dbReference>
<dbReference type="Proteomes" id="UP001321582">
    <property type="component" value="Chromosome"/>
</dbReference>